<feature type="domain" description="RNase H type-1" evidence="1">
    <location>
        <begin position="1"/>
        <end position="91"/>
    </location>
</feature>
<dbReference type="EMBL" id="KZ451969">
    <property type="protein sequence ID" value="PKA57088.1"/>
    <property type="molecule type" value="Genomic_DNA"/>
</dbReference>
<dbReference type="PANTHER" id="PTHR48475">
    <property type="entry name" value="RIBONUCLEASE H"/>
    <property type="match status" value="1"/>
</dbReference>
<dbReference type="GO" id="GO:0003676">
    <property type="term" value="F:nucleic acid binding"/>
    <property type="evidence" value="ECO:0007669"/>
    <property type="project" value="InterPro"/>
</dbReference>
<dbReference type="Proteomes" id="UP000236161">
    <property type="component" value="Unassembled WGS sequence"/>
</dbReference>
<dbReference type="AlphaFoldDB" id="A0A2I0ANE9"/>
<evidence type="ECO:0000313" key="3">
    <source>
        <dbReference type="Proteomes" id="UP000236161"/>
    </source>
</evidence>
<organism evidence="2 3">
    <name type="scientific">Apostasia shenzhenica</name>
    <dbReference type="NCBI Taxonomy" id="1088818"/>
    <lineage>
        <taxon>Eukaryota</taxon>
        <taxon>Viridiplantae</taxon>
        <taxon>Streptophyta</taxon>
        <taxon>Embryophyta</taxon>
        <taxon>Tracheophyta</taxon>
        <taxon>Spermatophyta</taxon>
        <taxon>Magnoliopsida</taxon>
        <taxon>Liliopsida</taxon>
        <taxon>Asparagales</taxon>
        <taxon>Orchidaceae</taxon>
        <taxon>Apostasioideae</taxon>
        <taxon>Apostasia</taxon>
    </lineage>
</organism>
<dbReference type="OrthoDB" id="2016287at2759"/>
<dbReference type="PROSITE" id="PS50879">
    <property type="entry name" value="RNASE_H_1"/>
    <property type="match status" value="1"/>
</dbReference>
<protein>
    <recommendedName>
        <fullName evidence="1">RNase H type-1 domain-containing protein</fullName>
    </recommendedName>
</protein>
<proteinExistence type="predicted"/>
<name>A0A2I0ANE9_9ASPA</name>
<dbReference type="Pfam" id="PF13456">
    <property type="entry name" value="RVT_3"/>
    <property type="match status" value="1"/>
</dbReference>
<dbReference type="CDD" id="cd09279">
    <property type="entry name" value="RNase_HI_like"/>
    <property type="match status" value="1"/>
</dbReference>
<dbReference type="InterPro" id="IPR002156">
    <property type="entry name" value="RNaseH_domain"/>
</dbReference>
<dbReference type="InterPro" id="IPR012337">
    <property type="entry name" value="RNaseH-like_sf"/>
</dbReference>
<evidence type="ECO:0000313" key="2">
    <source>
        <dbReference type="EMBL" id="PKA57088.1"/>
    </source>
</evidence>
<evidence type="ECO:0000259" key="1">
    <source>
        <dbReference type="PROSITE" id="PS50879"/>
    </source>
</evidence>
<dbReference type="InterPro" id="IPR036397">
    <property type="entry name" value="RNaseH_sf"/>
</dbReference>
<gene>
    <name evidence="2" type="ORF">AXF42_Ash002392</name>
</gene>
<reference evidence="2 3" key="1">
    <citation type="journal article" date="2017" name="Nature">
        <title>The Apostasia genome and the evolution of orchids.</title>
        <authorList>
            <person name="Zhang G.Q."/>
            <person name="Liu K.W."/>
            <person name="Li Z."/>
            <person name="Lohaus R."/>
            <person name="Hsiao Y.Y."/>
            <person name="Niu S.C."/>
            <person name="Wang J.Y."/>
            <person name="Lin Y.C."/>
            <person name="Xu Q."/>
            <person name="Chen L.J."/>
            <person name="Yoshida K."/>
            <person name="Fujiwara S."/>
            <person name="Wang Z.W."/>
            <person name="Zhang Y.Q."/>
            <person name="Mitsuda N."/>
            <person name="Wang M."/>
            <person name="Liu G.H."/>
            <person name="Pecoraro L."/>
            <person name="Huang H.X."/>
            <person name="Xiao X.J."/>
            <person name="Lin M."/>
            <person name="Wu X.Y."/>
            <person name="Wu W.L."/>
            <person name="Chen Y.Y."/>
            <person name="Chang S.B."/>
            <person name="Sakamoto S."/>
            <person name="Ohme-Takagi M."/>
            <person name="Yagi M."/>
            <person name="Zeng S.J."/>
            <person name="Shen C.Y."/>
            <person name="Yeh C.M."/>
            <person name="Luo Y.B."/>
            <person name="Tsai W.C."/>
            <person name="Van de Peer Y."/>
            <person name="Liu Z.J."/>
        </authorList>
    </citation>
    <scope>NUCLEOTIDE SEQUENCE [LARGE SCALE GENOMIC DNA]</scope>
    <source>
        <strain evidence="3">cv. Shenzhen</strain>
        <tissue evidence="2">Stem</tissue>
    </source>
</reference>
<dbReference type="Gene3D" id="3.30.420.10">
    <property type="entry name" value="Ribonuclease H-like superfamily/Ribonuclease H"/>
    <property type="match status" value="1"/>
</dbReference>
<dbReference type="PANTHER" id="PTHR48475:SF2">
    <property type="entry name" value="RIBONUCLEASE H"/>
    <property type="match status" value="1"/>
</dbReference>
<sequence>MGAMLHQAVMLRFKATNNQAKYEALIAGLNFALSMAVKRIQVFSDSLLVVNQVNQTFETKDKVLKKYLQLAKSLISLFEDFSLTHIPREEN</sequence>
<accession>A0A2I0ANE9</accession>
<dbReference type="GO" id="GO:0004523">
    <property type="term" value="F:RNA-DNA hybrid ribonuclease activity"/>
    <property type="evidence" value="ECO:0007669"/>
    <property type="project" value="InterPro"/>
</dbReference>
<dbReference type="SUPFAM" id="SSF53098">
    <property type="entry name" value="Ribonuclease H-like"/>
    <property type="match status" value="1"/>
</dbReference>
<keyword evidence="3" id="KW-1185">Reference proteome</keyword>